<organism evidence="8 9">
    <name type="scientific">Pseudomicrostroma glucosiphilum</name>
    <dbReference type="NCBI Taxonomy" id="1684307"/>
    <lineage>
        <taxon>Eukaryota</taxon>
        <taxon>Fungi</taxon>
        <taxon>Dikarya</taxon>
        <taxon>Basidiomycota</taxon>
        <taxon>Ustilaginomycotina</taxon>
        <taxon>Exobasidiomycetes</taxon>
        <taxon>Microstromatales</taxon>
        <taxon>Microstromatales incertae sedis</taxon>
        <taxon>Pseudomicrostroma</taxon>
    </lineage>
</organism>
<keyword evidence="9" id="KW-1185">Reference proteome</keyword>
<evidence type="ECO:0000256" key="2">
    <source>
        <dbReference type="ARBA" id="ARBA00009549"/>
    </source>
</evidence>
<evidence type="ECO:0000259" key="7">
    <source>
        <dbReference type="SMART" id="SM01349"/>
    </source>
</evidence>
<evidence type="ECO:0000256" key="1">
    <source>
        <dbReference type="ARBA" id="ARBA00004186"/>
    </source>
</evidence>
<feature type="compositionally biased region" description="Basic and acidic residues" evidence="6">
    <location>
        <begin position="618"/>
        <end position="641"/>
    </location>
</feature>
<feature type="region of interest" description="Disordered" evidence="6">
    <location>
        <begin position="848"/>
        <end position="960"/>
    </location>
</feature>
<feature type="compositionally biased region" description="Low complexity" evidence="6">
    <location>
        <begin position="281"/>
        <end position="307"/>
    </location>
</feature>
<feature type="domain" description="TOG" evidence="7">
    <location>
        <begin position="12"/>
        <end position="265"/>
    </location>
</feature>
<feature type="compositionally biased region" description="Low complexity" evidence="6">
    <location>
        <begin position="755"/>
        <end position="772"/>
    </location>
</feature>
<evidence type="ECO:0000313" key="8">
    <source>
        <dbReference type="EMBL" id="PWN20333.1"/>
    </source>
</evidence>
<dbReference type="GO" id="GO:0005881">
    <property type="term" value="C:cytoplasmic microtubule"/>
    <property type="evidence" value="ECO:0007669"/>
    <property type="project" value="TreeGrafter"/>
</dbReference>
<dbReference type="GO" id="GO:0051301">
    <property type="term" value="P:cell division"/>
    <property type="evidence" value="ECO:0007669"/>
    <property type="project" value="UniProtKB-KW"/>
</dbReference>
<feature type="compositionally biased region" description="Acidic residues" evidence="6">
    <location>
        <begin position="878"/>
        <end position="888"/>
    </location>
</feature>
<feature type="compositionally biased region" description="Polar residues" evidence="6">
    <location>
        <begin position="657"/>
        <end position="666"/>
    </location>
</feature>
<dbReference type="GO" id="GO:0005815">
    <property type="term" value="C:microtubule organizing center"/>
    <property type="evidence" value="ECO:0007669"/>
    <property type="project" value="TreeGrafter"/>
</dbReference>
<feature type="compositionally biased region" description="Low complexity" evidence="6">
    <location>
        <begin position="577"/>
        <end position="594"/>
    </location>
</feature>
<evidence type="ECO:0000256" key="3">
    <source>
        <dbReference type="ARBA" id="ARBA00022618"/>
    </source>
</evidence>
<dbReference type="GO" id="GO:0008017">
    <property type="term" value="F:microtubule binding"/>
    <property type="evidence" value="ECO:0007669"/>
    <property type="project" value="TreeGrafter"/>
</dbReference>
<dbReference type="SMART" id="SM01349">
    <property type="entry name" value="TOG"/>
    <property type="match status" value="2"/>
</dbReference>
<dbReference type="InterPro" id="IPR016024">
    <property type="entry name" value="ARM-type_fold"/>
</dbReference>
<gene>
    <name evidence="8" type="ORF">BCV69DRAFT_312929</name>
</gene>
<dbReference type="Proteomes" id="UP000245942">
    <property type="component" value="Unassembled WGS sequence"/>
</dbReference>
<keyword evidence="3" id="KW-0132">Cell division</keyword>
<dbReference type="GO" id="GO:0005876">
    <property type="term" value="C:spindle microtubule"/>
    <property type="evidence" value="ECO:0007669"/>
    <property type="project" value="TreeGrafter"/>
</dbReference>
<sequence>MASYYDDEGEDDVQRFQDLVDSIDAATDLDGKTSALQHLSDHLPTFHSIPEADHLTATLKVLIKNQHPTLSHAALEFVSPLLAHMRSSIHEPKGVQHVKTAINSLMPTVLEKAGDGREKTREMAGKALEELGKAAIDGSRATLGHSISHKTREIESPLNAFERLLCDTGLMAKSAKIKEQSCKVLPPLRSYQAKLPIKAFLSPLVEILSDADPHCREAARATLVALFSTASPAAKTDLKKELEAQNVRKALVDSIVREISSDDDEDLSGDGVATPVAAERAASSTSHAAPAAASSATTAPAPAATAASDDNISPVHIFSRGDLERAFTALLPHFEGKETEHNWLQRENGIIKVRGMLKAGAFDKYDAAFVSGIKSLTDGVLKAVGSLRTTLAMQGTCLIAELAQRVGDSLADSTLDAFVPALLKMAGYTKRLVANATQEAVKELFQTTSYRHRFLDLVWAGMQDKNITTRISMAEHLHTLLATHAEHRKHALESHEGLATIEKFLQKGLADQNKDVRANSREAFYVYRHYWPARGHALESKLEPAIRKQIAAGAASAAMSSGPVRPAGTGAQARAVSSALPPSRSEESPSTSKPAVAVVPPKRAGGPSSAILAAKARMVAERKEQQARQQRESQGSQRDDYAGSPQSASETTPKKPSLSQTRQFSASRIPRAADVPLPPSPSSSSASLSSATTPTRGATQGGRAGSALSPPSRATPRGIGKEASSASSPPPSSYGGQQPQQRFQPFQPTRARNVSTSTAGSSSASASSSGSANARPMSGYAGGNKSLGAVPSAKGKAVPTSPASRTAALPAKMLDPDDTIQLGRYDADATLDGDATVDLMGMSSSPLKRAMAAGGGDDSLSFAFAGLGQQTKDNRAADDEDDEDEQYNGDETNQSTPRIIRQAPADGQGGAQPQPQSSSSSDALAFTSPSSEAEVQAPPQRAPPPVSPAEGKSYLASRASRLTSEAQIALSPIKSTPDALQWVEEVRTGRANAVTFGNLSIMSRKFPVQAEEDSAANEQLLRSGRGAYEAEEAAKRRMQQEEEGDGDGESLEQQQADAWRELSLFCSLWEALERSLLALFAAPASAGENIPPADAGEIPMAALSLLFHLVERQYPLFLSYGLEVDLLSLIFKVRASVGSGSNGGNASASRRGATPPTKVISGCESLIDSWAARTLPALGLSSLLSSMGPAPSLSAPDTDAEGAAAAASDSRILLLSLRALSRLLLRLPPEMVLEEIPRARSWILRALNDEKVTALRQAAVDVVSCAQVRIEQGRAGEGEDGEATGSASAAAGEKENGVTGNDASGATVSVEELFESVGPLKQAQKDLIIYFIGRKKKLLAQEAARARAGARR</sequence>
<feature type="domain" description="TOG" evidence="7">
    <location>
        <begin position="316"/>
        <end position="567"/>
    </location>
</feature>
<proteinExistence type="inferred from homology"/>
<dbReference type="Pfam" id="PF21040">
    <property type="entry name" value="CEP104-like_TOG"/>
    <property type="match status" value="1"/>
</dbReference>
<name>A0A316U7K2_9BASI</name>
<dbReference type="GeneID" id="37016719"/>
<dbReference type="Pfam" id="PF12348">
    <property type="entry name" value="CLASP_N"/>
    <property type="match status" value="1"/>
</dbReference>
<dbReference type="STRING" id="1684307.A0A316U7K2"/>
<accession>A0A316U7K2</accession>
<feature type="compositionally biased region" description="Low complexity" evidence="6">
    <location>
        <begin position="682"/>
        <end position="695"/>
    </location>
</feature>
<dbReference type="Gene3D" id="1.25.10.10">
    <property type="entry name" value="Leucine-rich Repeat Variant"/>
    <property type="match status" value="2"/>
</dbReference>
<reference evidence="8 9" key="1">
    <citation type="journal article" date="2018" name="Mol. Biol. Evol.">
        <title>Broad Genomic Sampling Reveals a Smut Pathogenic Ancestry of the Fungal Clade Ustilaginomycotina.</title>
        <authorList>
            <person name="Kijpornyongpan T."/>
            <person name="Mondo S.J."/>
            <person name="Barry K."/>
            <person name="Sandor L."/>
            <person name="Lee J."/>
            <person name="Lipzen A."/>
            <person name="Pangilinan J."/>
            <person name="LaButti K."/>
            <person name="Hainaut M."/>
            <person name="Henrissat B."/>
            <person name="Grigoriev I.V."/>
            <person name="Spatafora J.W."/>
            <person name="Aime M.C."/>
        </authorList>
    </citation>
    <scope>NUCLEOTIDE SEQUENCE [LARGE SCALE GENOMIC DNA]</scope>
    <source>
        <strain evidence="8 9">MCA 4718</strain>
    </source>
</reference>
<dbReference type="InterPro" id="IPR011989">
    <property type="entry name" value="ARM-like"/>
</dbReference>
<dbReference type="PANTHER" id="PTHR21567">
    <property type="entry name" value="CLASP"/>
    <property type="match status" value="1"/>
</dbReference>
<dbReference type="RefSeq" id="XP_025347493.1">
    <property type="nucleotide sequence ID" value="XM_025494985.1"/>
</dbReference>
<dbReference type="InterPro" id="IPR024395">
    <property type="entry name" value="CLASP_N_dom"/>
</dbReference>
<feature type="region of interest" description="Disordered" evidence="6">
    <location>
        <begin position="278"/>
        <end position="307"/>
    </location>
</feature>
<comment type="subcellular location">
    <subcellularLocation>
        <location evidence="1">Cytoplasm</location>
        <location evidence="1">Cytoskeleton</location>
        <location evidence="1">Spindle</location>
    </subcellularLocation>
</comment>
<evidence type="ECO:0000313" key="9">
    <source>
        <dbReference type="Proteomes" id="UP000245942"/>
    </source>
</evidence>
<dbReference type="EMBL" id="KZ819328">
    <property type="protein sequence ID" value="PWN20333.1"/>
    <property type="molecule type" value="Genomic_DNA"/>
</dbReference>
<keyword evidence="5" id="KW-0498">Mitosis</keyword>
<keyword evidence="4" id="KW-0493">Microtubule</keyword>
<comment type="similarity">
    <text evidence="2">Belongs to the CLASP family.</text>
</comment>
<evidence type="ECO:0000256" key="5">
    <source>
        <dbReference type="ARBA" id="ARBA00022776"/>
    </source>
</evidence>
<feature type="compositionally biased region" description="Low complexity" evidence="6">
    <location>
        <begin position="723"/>
        <end position="748"/>
    </location>
</feature>
<dbReference type="InterPro" id="IPR034085">
    <property type="entry name" value="TOG"/>
</dbReference>
<dbReference type="PANTHER" id="PTHR21567:SF9">
    <property type="entry name" value="CLIP-ASSOCIATING PROTEIN"/>
    <property type="match status" value="1"/>
</dbReference>
<feature type="region of interest" description="Disordered" evidence="6">
    <location>
        <begin position="1032"/>
        <end position="1053"/>
    </location>
</feature>
<dbReference type="SUPFAM" id="SSF48371">
    <property type="entry name" value="ARM repeat"/>
    <property type="match status" value="1"/>
</dbReference>
<evidence type="ECO:0000256" key="6">
    <source>
        <dbReference type="SAM" id="MobiDB-lite"/>
    </source>
</evidence>
<feature type="region of interest" description="Disordered" evidence="6">
    <location>
        <begin position="1274"/>
        <end position="1302"/>
    </location>
</feature>
<dbReference type="OrthoDB" id="46159at2759"/>
<feature type="compositionally biased region" description="Acidic residues" evidence="6">
    <location>
        <begin position="1041"/>
        <end position="1050"/>
    </location>
</feature>
<protein>
    <recommendedName>
        <fullName evidence="7">TOG domain-containing protein</fullName>
    </recommendedName>
</protein>
<feature type="compositionally biased region" description="Low complexity" evidence="6">
    <location>
        <begin position="902"/>
        <end position="939"/>
    </location>
</feature>
<dbReference type="GO" id="GO:0090307">
    <property type="term" value="P:mitotic spindle assembly"/>
    <property type="evidence" value="ECO:0007669"/>
    <property type="project" value="TreeGrafter"/>
</dbReference>
<evidence type="ECO:0000256" key="4">
    <source>
        <dbReference type="ARBA" id="ARBA00022701"/>
    </source>
</evidence>
<feature type="region of interest" description="Disordered" evidence="6">
    <location>
        <begin position="558"/>
        <end position="817"/>
    </location>
</feature>
<keyword evidence="5" id="KW-0131">Cell cycle</keyword>
<dbReference type="GO" id="GO:1990023">
    <property type="term" value="C:mitotic spindle midzone"/>
    <property type="evidence" value="ECO:0007669"/>
    <property type="project" value="TreeGrafter"/>
</dbReference>